<organism evidence="9 10">
    <name type="scientific">Paenibacillus larvae subsp. larvae</name>
    <dbReference type="NCBI Taxonomy" id="147375"/>
    <lineage>
        <taxon>Bacteria</taxon>
        <taxon>Bacillati</taxon>
        <taxon>Bacillota</taxon>
        <taxon>Bacilli</taxon>
        <taxon>Bacillales</taxon>
        <taxon>Paenibacillaceae</taxon>
        <taxon>Paenibacillus</taxon>
    </lineage>
</organism>
<dbReference type="Proteomes" id="UP000239833">
    <property type="component" value="Chromosome"/>
</dbReference>
<sequence length="2740" mass="311967">MKSKNRFMNQMIIINQHQNEREYWHQNLTGEIGITEFPGDAVMVQAIAEPNKRMTFDFTLPESAAAQLIKLGGNSDYAIHVILFSAVAVLLNKYTGNEDIVMGSPIYRQEGIDGEFINTMLPLRTRVEAGMSFKELLLQVRQIVADAVEHQNFPIDLLFDQLREENQTADTSLYSTVVMLENIHDKRYLDAVAYRMLFHFVREDTGIRGTVHFDPDRYTEPAVKRIISHFTHLLGQALLQVGADIRELGILPEQERSQILLEFNGKRGYFPPDAAVSQLIEEQVQKTPDAVAVQCGEHTLTYRELNEQANRLAWLLKEKGSGPDKLAAVLCERSIPMLVGILGLFKAGGAYVPIDAAYPMERIRTMLSDSGASIVLTVSAVFAGSDEMYRGIVAGTSVEHIVYLDRLKQTEQDEALFRTERAVSLLERGESIVPGPEMALCSGNKTLAYEVYRERTGQLAGFLKNRLGNQRDGAGVLLDDSLDKLVAFSALQRLDLGYTVLDAMNLAGQLQDSGTSFLVTTSRYVDEVDRLLWESESLQGYVLLDEYDAASSEKQLQMRNIWEAVAEETSEALNDYGWSSSYGGKAFSLEEMQEYIGNFQTKLKPHLMKESKVLEVGCGHGLLLFHLAPDVKEYVATDLSGTIIERNRERARREGLSHVKLRQAAALEIGGIGESDFDVIVMSSVVHYFPNTLYLEEVIRSAIGLLKEEGILYLDDLLDHRKKGELVESTAAYKEANPGVPVKTSWDEDLFVDESFFQDLQQKYPQICGWESSRKLGTIDNELTRFRYDVMLRVNKKHAREENRRPSLSVQKGRYTWKNVRYYASCKDLERLLETRGIEKLGTVVDQSAIAAMPVDNPPGVNKPEDLCYVIYTSGSTGRPKGAMVEHRGMLNHLYAKIHDFRITGDSVIAQNASHCFDISVWQFFSALVTGGKVVIYPNELTLNAEAFIDHIQQDGVTILEVVPSYLSVLLEQLEPEQTGLEKLELLVVTGEALKPNLVGRWFGKYPGIRMANAYGPTEASDDIAHYLMEQDPGRVMLPVGSPVQNMTIYIVDEAGELCPVGVKGEIWVAGIGVGRGYLNQEEKTREAFTEDPFAKEPGVRLYKTGDIGRWLEDGNIEFLGRKDDQVKIRGYRIEIGEVENRLSEIAGIKEAVVTVRGEEKTGKYLCAYVTGEEKIDTEKVKQELGRSLPDYMVPEYVVEMEKLPLTRNGKVDRKALPVPEKQGEGSVSYEAPISGIEKKLAGMWSEVLGIDRVGVNDNFFYLGGHSLKMMSLSGRIQKEYGIKITMNQLFQYPTIKEFGTFLEDALGHGRFARNLDMRIPPVPSSSYYEVSSAQKRLFLLNRIDNLGLSYNITAAFLLEGDLNKQTVERCFRNLMERHEALRTSFILHDGDIMQRIHEHIPFELNYCQANEKDVNSIIERFTARFELDKAPLFRAGMIELAKDKHILMFDQHHIISDGVSVQLLMEEFIRLYNGETLPNLNIQYKDFAAWQNRMMKSDYFRKQESYWLDIFKKECPTLNLPLDFPRPKYQSYEGNGIDFRISKAINERLNDMARKNGATLYMVLLAAFHVMLSKYTSQEDIVIGSPVAGRQHPDLEQVLGVFINILCIRNESKPELTFREFLQQVKGNTLDAYEHRDYPFEHLVNQLKLNRDLSRNPIFDVLFVLQNMSETKLQMNGLSVTPYEFNNHTTQYDLKLEIFETDDNELECSFSYGTKLFKKETIQLMADRFVWIVNQLMTHSDAKLSEISLSTEEERYDIVHRFNDTDMPLTCGTIHECFEERLRKKPHLVALVHRDQVITYQELNEKANQVARLLAKAGIKTNEPVGLSAGRNANMITAMLGILKAGGCYVPIDPEYPLHRKQHIMRHSGIRMLMVDGVGQSVELLNADSDIEVLISLSQPDNAQGMLLKKPGIIIYNEGDIMQQPTENLSGNSHAGDLMYVMYTSGSTGLPKGVMVTHENVSNFIQWSINHFGLGPDDNMMLVTSICFDISVFEIFGALLSSATLHIVDAKMLHAPRELLNYISQQQIHVWHSVPTLMNQAVLLLNHYGNTRTFHFQHVRLIMLGGESWSVKLAKQIKEHFTQAEIHNMYGPTETTIWVTSYHLEGSIEEMREIPIGKPIANNQVWIKDPNGHLCSVGLPGDIYISGKNVTQGYFHNNEETAKKFVRDKLSGKIHYQTGDIGRYLPDGSIEFLGRSDHLVKVRGYRVETGEIERALLQKQGIDQVVVVARREQETTNLVCYYVGSMELDGKDLSLHLENLLPHYMIPSRFIRLENLPLTPNGKIDQKALRNLAEQEDAVVVHDEPANELEERIASVWRDVLGVEKVDVNDDFYQHGGNSLLIIKLEVELEKRGLFKSGINLFEHNTIRQLAARLQTDKNDVREEKHILHLNDEFVAAGETGEMAEHAEQYILTPMEPFNDIFYKNCFYNSAFAVMKHFNRNAVDLIINDLGVYAYEQNFQKLNIEYIQLKAIETILEEQQIGMETKIRSRQIVEDIMHAISIKRPVIIWVDCFYSSLRADKYQKEHYPHTWLVYGYDTALLEFTIIEQAHNDQLSYGKRTVSFEEIASAYNGYVEQFSEQHPDEPTYYEFYFNTGCGDGHEDFHDRSKHYTDFLLDSYVQKEGSVEKSLEQLMLFIDDFEAIALHPEALERKAPEYLESLNDVINGKRVERFKVRSLFGDEWKGDQLISDIIKNWEMVRTVVAKYHFSSIYNQQAVAEAISRLKVIEQLETEYAKELIK</sequence>
<dbReference type="PROSITE" id="PS00455">
    <property type="entry name" value="AMP_BINDING"/>
    <property type="match status" value="2"/>
</dbReference>
<accession>A0A2L1U0P6</accession>
<dbReference type="InterPro" id="IPR036736">
    <property type="entry name" value="ACP-like_sf"/>
</dbReference>
<dbReference type="Gene3D" id="3.30.559.10">
    <property type="entry name" value="Chloramphenicol acetyltransferase-like domain"/>
    <property type="match status" value="1"/>
</dbReference>
<dbReference type="CDD" id="cd02440">
    <property type="entry name" value="AdoMet_MTases"/>
    <property type="match status" value="1"/>
</dbReference>
<keyword evidence="5" id="KW-0677">Repeat</keyword>
<evidence type="ECO:0000259" key="8">
    <source>
        <dbReference type="PROSITE" id="PS50075"/>
    </source>
</evidence>
<dbReference type="InterPro" id="IPR009081">
    <property type="entry name" value="PP-bd_ACP"/>
</dbReference>
<dbReference type="Pfam" id="PF00501">
    <property type="entry name" value="AMP-binding"/>
    <property type="match status" value="3"/>
</dbReference>
<dbReference type="Gene3D" id="1.10.1200.10">
    <property type="entry name" value="ACP-like"/>
    <property type="match status" value="2"/>
</dbReference>
<dbReference type="Pfam" id="PF08242">
    <property type="entry name" value="Methyltransf_12"/>
    <property type="match status" value="1"/>
</dbReference>
<keyword evidence="9" id="KW-0436">Ligase</keyword>
<dbReference type="SUPFAM" id="SSF53335">
    <property type="entry name" value="S-adenosyl-L-methionine-dependent methyltransferases"/>
    <property type="match status" value="1"/>
</dbReference>
<keyword evidence="7" id="KW-0511">Multifunctional enzyme</keyword>
<dbReference type="Gene3D" id="3.40.50.150">
    <property type="entry name" value="Vaccinia Virus protein VP39"/>
    <property type="match status" value="1"/>
</dbReference>
<dbReference type="InterPro" id="IPR045851">
    <property type="entry name" value="AMP-bd_C_sf"/>
</dbReference>
<evidence type="ECO:0000313" key="10">
    <source>
        <dbReference type="Proteomes" id="UP000239833"/>
    </source>
</evidence>
<dbReference type="STRING" id="147375.BXP28_05565"/>
<dbReference type="InterPro" id="IPR020845">
    <property type="entry name" value="AMP-binding_CS"/>
</dbReference>
<dbReference type="CDD" id="cd05930">
    <property type="entry name" value="A_NRPS"/>
    <property type="match status" value="2"/>
</dbReference>
<keyword evidence="6" id="KW-0045">Antibiotic biosynthesis</keyword>
<dbReference type="SUPFAM" id="SSF56801">
    <property type="entry name" value="Acetyl-CoA synthetase-like"/>
    <property type="match status" value="4"/>
</dbReference>
<dbReference type="GO" id="GO:0008610">
    <property type="term" value="P:lipid biosynthetic process"/>
    <property type="evidence" value="ECO:0007669"/>
    <property type="project" value="UniProtKB-ARBA"/>
</dbReference>
<dbReference type="GO" id="GO:0009403">
    <property type="term" value="P:toxin biosynthetic process"/>
    <property type="evidence" value="ECO:0007669"/>
    <property type="project" value="UniProtKB-ARBA"/>
</dbReference>
<protein>
    <submittedName>
        <fullName evidence="9">Non-ribosomal peptide ligase domain protein</fullName>
    </submittedName>
</protein>
<dbReference type="InterPro" id="IPR029063">
    <property type="entry name" value="SAM-dependent_MTases_sf"/>
</dbReference>
<dbReference type="FunFam" id="3.30.559.30:FF:000001">
    <property type="entry name" value="Non-ribosomal peptide synthetase"/>
    <property type="match status" value="1"/>
</dbReference>
<dbReference type="SUPFAM" id="SSF52777">
    <property type="entry name" value="CoA-dependent acyltransferases"/>
    <property type="match status" value="3"/>
</dbReference>
<comment type="similarity">
    <text evidence="2">Belongs to the ATP-dependent AMP-binding enzyme family.</text>
</comment>
<dbReference type="FunFam" id="3.40.50.980:FF:000001">
    <property type="entry name" value="Non-ribosomal peptide synthetase"/>
    <property type="match status" value="1"/>
</dbReference>
<dbReference type="Gene3D" id="3.40.50.12780">
    <property type="entry name" value="N-terminal domain of ligase-like"/>
    <property type="match status" value="4"/>
</dbReference>
<dbReference type="InterPro" id="IPR023213">
    <property type="entry name" value="CAT-like_dom_sf"/>
</dbReference>
<dbReference type="GO" id="GO:0016874">
    <property type="term" value="F:ligase activity"/>
    <property type="evidence" value="ECO:0007669"/>
    <property type="project" value="UniProtKB-KW"/>
</dbReference>
<comment type="cofactor">
    <cofactor evidence="1">
        <name>pantetheine 4'-phosphate</name>
        <dbReference type="ChEBI" id="CHEBI:47942"/>
    </cofactor>
</comment>
<evidence type="ECO:0000256" key="3">
    <source>
        <dbReference type="ARBA" id="ARBA00022450"/>
    </source>
</evidence>
<dbReference type="Gene3D" id="3.30.559.30">
    <property type="entry name" value="Nonribosomal peptide synthetase, condensation domain"/>
    <property type="match status" value="2"/>
</dbReference>
<dbReference type="GO" id="GO:0043041">
    <property type="term" value="P:amino acid activation for nonribosomal peptide biosynthetic process"/>
    <property type="evidence" value="ECO:0007669"/>
    <property type="project" value="TreeGrafter"/>
</dbReference>
<proteinExistence type="inferred from homology"/>
<evidence type="ECO:0000256" key="6">
    <source>
        <dbReference type="ARBA" id="ARBA00023194"/>
    </source>
</evidence>
<keyword evidence="4" id="KW-0597">Phosphoprotein</keyword>
<dbReference type="RefSeq" id="WP_104932688.1">
    <property type="nucleotide sequence ID" value="NZ_CP019655.1"/>
</dbReference>
<dbReference type="InterPro" id="IPR042099">
    <property type="entry name" value="ANL_N_sf"/>
</dbReference>
<dbReference type="NCBIfam" id="TIGR01733">
    <property type="entry name" value="AA-adenyl-dom"/>
    <property type="match status" value="2"/>
</dbReference>
<dbReference type="GO" id="GO:0031177">
    <property type="term" value="F:phosphopantetheine binding"/>
    <property type="evidence" value="ECO:0007669"/>
    <property type="project" value="InterPro"/>
</dbReference>
<dbReference type="SMART" id="SM00823">
    <property type="entry name" value="PKS_PP"/>
    <property type="match status" value="1"/>
</dbReference>
<dbReference type="PANTHER" id="PTHR45527">
    <property type="entry name" value="NONRIBOSOMAL PEPTIDE SYNTHETASE"/>
    <property type="match status" value="1"/>
</dbReference>
<dbReference type="FunFam" id="3.30.300.30:FF:000010">
    <property type="entry name" value="Enterobactin synthetase component F"/>
    <property type="match status" value="1"/>
</dbReference>
<dbReference type="Pfam" id="PF00668">
    <property type="entry name" value="Condensation"/>
    <property type="match status" value="2"/>
</dbReference>
<evidence type="ECO:0000313" key="9">
    <source>
        <dbReference type="EMBL" id="AVF26507.1"/>
    </source>
</evidence>
<gene>
    <name evidence="9" type="ORF">ERICIII_02347</name>
</gene>
<evidence type="ECO:0000256" key="1">
    <source>
        <dbReference type="ARBA" id="ARBA00001957"/>
    </source>
</evidence>
<dbReference type="InterPro" id="IPR001242">
    <property type="entry name" value="Condensation_dom"/>
</dbReference>
<name>A0A2L1U0P6_9BACL</name>
<dbReference type="Pfam" id="PF13193">
    <property type="entry name" value="AMP-binding_C"/>
    <property type="match status" value="2"/>
</dbReference>
<dbReference type="GO" id="GO:0017000">
    <property type="term" value="P:antibiotic biosynthetic process"/>
    <property type="evidence" value="ECO:0007669"/>
    <property type="project" value="UniProtKB-KW"/>
</dbReference>
<dbReference type="FunFam" id="1.10.1200.10:FF:000005">
    <property type="entry name" value="Nonribosomal peptide synthetase 1"/>
    <property type="match status" value="1"/>
</dbReference>
<feature type="domain" description="Carrier" evidence="8">
    <location>
        <begin position="2305"/>
        <end position="2379"/>
    </location>
</feature>
<dbReference type="InterPro" id="IPR013217">
    <property type="entry name" value="Methyltransf_12"/>
</dbReference>
<dbReference type="CDD" id="cd19531">
    <property type="entry name" value="LCL_NRPS-like"/>
    <property type="match status" value="1"/>
</dbReference>
<evidence type="ECO:0000256" key="5">
    <source>
        <dbReference type="ARBA" id="ARBA00022737"/>
    </source>
</evidence>
<reference evidence="10" key="1">
    <citation type="submission" date="2017-02" db="EMBL/GenBank/DDBJ databases">
        <title>Delineation of Paenibacillus larvae strains originating from foulbrood outbreaks.</title>
        <authorList>
            <person name="Beims H."/>
            <person name="Bunk B."/>
            <person name="Sproeer C."/>
            <person name="Mohr K.I."/>
            <person name="Pradella S."/>
            <person name="Guenther G."/>
            <person name="Rohde M."/>
            <person name="von der Ohe W."/>
            <person name="Steinert M."/>
        </authorList>
    </citation>
    <scope>NUCLEOTIDE SEQUENCE [LARGE SCALE GENOMIC DNA]</scope>
    <source>
        <strain evidence="10">Eric_III</strain>
    </source>
</reference>
<dbReference type="NCBIfam" id="NF003417">
    <property type="entry name" value="PRK04813.1"/>
    <property type="match status" value="3"/>
</dbReference>
<dbReference type="InterPro" id="IPR000873">
    <property type="entry name" value="AMP-dep_synth/lig_dom"/>
</dbReference>
<evidence type="ECO:0000256" key="7">
    <source>
        <dbReference type="ARBA" id="ARBA00023268"/>
    </source>
</evidence>
<keyword evidence="3" id="KW-0596">Phosphopantetheine</keyword>
<dbReference type="SUPFAM" id="SSF47336">
    <property type="entry name" value="ACP-like"/>
    <property type="match status" value="2"/>
</dbReference>
<evidence type="ECO:0000256" key="4">
    <source>
        <dbReference type="ARBA" id="ARBA00022553"/>
    </source>
</evidence>
<feature type="domain" description="Carrier" evidence="8">
    <location>
        <begin position="1232"/>
        <end position="1307"/>
    </location>
</feature>
<dbReference type="InterPro" id="IPR020806">
    <property type="entry name" value="PKS_PP-bd"/>
</dbReference>
<dbReference type="EMBL" id="CP019655">
    <property type="protein sequence ID" value="AVF26507.1"/>
    <property type="molecule type" value="Genomic_DNA"/>
</dbReference>
<dbReference type="InterPro" id="IPR010071">
    <property type="entry name" value="AA_adenyl_dom"/>
</dbReference>
<evidence type="ECO:0000256" key="2">
    <source>
        <dbReference type="ARBA" id="ARBA00006432"/>
    </source>
</evidence>
<dbReference type="PANTHER" id="PTHR45527:SF1">
    <property type="entry name" value="FATTY ACID SYNTHASE"/>
    <property type="match status" value="1"/>
</dbReference>
<dbReference type="Gene3D" id="3.30.300.30">
    <property type="match status" value="2"/>
</dbReference>
<dbReference type="Pfam" id="PF00550">
    <property type="entry name" value="PP-binding"/>
    <property type="match status" value="2"/>
</dbReference>
<dbReference type="GO" id="GO:0005737">
    <property type="term" value="C:cytoplasm"/>
    <property type="evidence" value="ECO:0007669"/>
    <property type="project" value="TreeGrafter"/>
</dbReference>
<dbReference type="PROSITE" id="PS50075">
    <property type="entry name" value="CARRIER"/>
    <property type="match status" value="2"/>
</dbReference>
<dbReference type="InterPro" id="IPR025110">
    <property type="entry name" value="AMP-bd_C"/>
</dbReference>